<keyword evidence="2" id="KW-1185">Reference proteome</keyword>
<comment type="caution">
    <text evidence="1">The sequence shown here is derived from an EMBL/GenBank/DDBJ whole genome shotgun (WGS) entry which is preliminary data.</text>
</comment>
<accession>A0ABD2I0B1</accession>
<organism evidence="1 2">
    <name type="scientific">Heterodera trifolii</name>
    <dbReference type="NCBI Taxonomy" id="157864"/>
    <lineage>
        <taxon>Eukaryota</taxon>
        <taxon>Metazoa</taxon>
        <taxon>Ecdysozoa</taxon>
        <taxon>Nematoda</taxon>
        <taxon>Chromadorea</taxon>
        <taxon>Rhabditida</taxon>
        <taxon>Tylenchina</taxon>
        <taxon>Tylenchomorpha</taxon>
        <taxon>Tylenchoidea</taxon>
        <taxon>Heteroderidae</taxon>
        <taxon>Heteroderinae</taxon>
        <taxon>Heterodera</taxon>
    </lineage>
</organism>
<dbReference type="EMBL" id="JBICBT010001317">
    <property type="protein sequence ID" value="KAL3073449.1"/>
    <property type="molecule type" value="Genomic_DNA"/>
</dbReference>
<name>A0ABD2I0B1_9BILA</name>
<proteinExistence type="predicted"/>
<reference evidence="1 2" key="1">
    <citation type="submission" date="2024-10" db="EMBL/GenBank/DDBJ databases">
        <authorList>
            <person name="Kim D."/>
        </authorList>
    </citation>
    <scope>NUCLEOTIDE SEQUENCE [LARGE SCALE GENOMIC DNA]</scope>
    <source>
        <strain evidence="1">BH-2024</strain>
    </source>
</reference>
<gene>
    <name evidence="1" type="ORF">niasHT_038587</name>
</gene>
<dbReference type="AlphaFoldDB" id="A0ABD2I0B1"/>
<evidence type="ECO:0000313" key="2">
    <source>
        <dbReference type="Proteomes" id="UP001620626"/>
    </source>
</evidence>
<dbReference type="Proteomes" id="UP001620626">
    <property type="component" value="Unassembled WGS sequence"/>
</dbReference>
<evidence type="ECO:0000313" key="1">
    <source>
        <dbReference type="EMBL" id="KAL3073449.1"/>
    </source>
</evidence>
<sequence length="158" mass="18003">MKCLCGFKLYEQRSFNLPPFLTENNNANGQQEPGILHWNYQQKLSKILDHEQKGTFKYRQAAGALNEIKELIRELNNKIAEFFGGKSYLDKLTLKQQNDNSKIASVDTVKNLLKLISRVEPAGQNANDLLKQVENVGQVLEAIAKQAFDIMEMMAENE</sequence>
<protein>
    <submittedName>
        <fullName evidence="1">Uncharacterized protein</fullName>
    </submittedName>
</protein>